<keyword evidence="3" id="KW-1185">Reference proteome</keyword>
<protein>
    <submittedName>
        <fullName evidence="2">Uncharacterized protein</fullName>
    </submittedName>
</protein>
<feature type="compositionally biased region" description="Polar residues" evidence="1">
    <location>
        <begin position="20"/>
        <end position="30"/>
    </location>
</feature>
<name>A0A397VNU4_9GLOM</name>
<gene>
    <name evidence="2" type="ORF">C2G38_2173407</name>
</gene>
<organism evidence="2 3">
    <name type="scientific">Gigaspora rosea</name>
    <dbReference type="NCBI Taxonomy" id="44941"/>
    <lineage>
        <taxon>Eukaryota</taxon>
        <taxon>Fungi</taxon>
        <taxon>Fungi incertae sedis</taxon>
        <taxon>Mucoromycota</taxon>
        <taxon>Glomeromycotina</taxon>
        <taxon>Glomeromycetes</taxon>
        <taxon>Diversisporales</taxon>
        <taxon>Gigasporaceae</taxon>
        <taxon>Gigaspora</taxon>
    </lineage>
</organism>
<evidence type="ECO:0000256" key="1">
    <source>
        <dbReference type="SAM" id="MobiDB-lite"/>
    </source>
</evidence>
<sequence>MGDFSDEIHGENNKKRENRNTSVSTKKNGNGISGLEIGLRKNITEHVLKKAVVVYKDELESKTISSVR</sequence>
<dbReference type="EMBL" id="QKWP01000299">
    <property type="protein sequence ID" value="RIB22639.1"/>
    <property type="molecule type" value="Genomic_DNA"/>
</dbReference>
<evidence type="ECO:0000313" key="3">
    <source>
        <dbReference type="Proteomes" id="UP000266673"/>
    </source>
</evidence>
<comment type="caution">
    <text evidence="2">The sequence shown here is derived from an EMBL/GenBank/DDBJ whole genome shotgun (WGS) entry which is preliminary data.</text>
</comment>
<proteinExistence type="predicted"/>
<dbReference type="Proteomes" id="UP000266673">
    <property type="component" value="Unassembled WGS sequence"/>
</dbReference>
<dbReference type="AlphaFoldDB" id="A0A397VNU4"/>
<accession>A0A397VNU4</accession>
<feature type="compositionally biased region" description="Basic and acidic residues" evidence="1">
    <location>
        <begin position="1"/>
        <end position="19"/>
    </location>
</feature>
<evidence type="ECO:0000313" key="2">
    <source>
        <dbReference type="EMBL" id="RIB22639.1"/>
    </source>
</evidence>
<feature type="region of interest" description="Disordered" evidence="1">
    <location>
        <begin position="1"/>
        <end position="34"/>
    </location>
</feature>
<reference evidence="2 3" key="1">
    <citation type="submission" date="2018-06" db="EMBL/GenBank/DDBJ databases">
        <title>Comparative genomics reveals the genomic features of Rhizophagus irregularis, R. cerebriforme, R. diaphanum and Gigaspora rosea, and their symbiotic lifestyle signature.</title>
        <authorList>
            <person name="Morin E."/>
            <person name="San Clemente H."/>
            <person name="Chen E.C.H."/>
            <person name="De La Providencia I."/>
            <person name="Hainaut M."/>
            <person name="Kuo A."/>
            <person name="Kohler A."/>
            <person name="Murat C."/>
            <person name="Tang N."/>
            <person name="Roy S."/>
            <person name="Loubradou J."/>
            <person name="Henrissat B."/>
            <person name="Grigoriev I.V."/>
            <person name="Corradi N."/>
            <person name="Roux C."/>
            <person name="Martin F.M."/>
        </authorList>
    </citation>
    <scope>NUCLEOTIDE SEQUENCE [LARGE SCALE GENOMIC DNA]</scope>
    <source>
        <strain evidence="2 3">DAOM 194757</strain>
    </source>
</reference>